<protein>
    <recommendedName>
        <fullName evidence="3">Aldo/keto reductase</fullName>
    </recommendedName>
</protein>
<name>A0A015ZK52_BACFG</name>
<dbReference type="Proteomes" id="UP000022272">
    <property type="component" value="Unassembled WGS sequence"/>
</dbReference>
<dbReference type="AlphaFoldDB" id="A0A015ZK52"/>
<sequence length="39" mass="4391">MPRFQPEAMRANTRIVNALQAFGRTRSMTSAQVALGWLL</sequence>
<accession>A0A015ZK52</accession>
<evidence type="ECO:0000313" key="2">
    <source>
        <dbReference type="Proteomes" id="UP000022272"/>
    </source>
</evidence>
<dbReference type="PATRIC" id="fig|1339280.3.peg.1944"/>
<organism evidence="1 2">
    <name type="scientific">Bacteroides fragilis str. 2-F-2 #4</name>
    <dbReference type="NCBI Taxonomy" id="1339280"/>
    <lineage>
        <taxon>Bacteria</taxon>
        <taxon>Pseudomonadati</taxon>
        <taxon>Bacteroidota</taxon>
        <taxon>Bacteroidia</taxon>
        <taxon>Bacteroidales</taxon>
        <taxon>Bacteroidaceae</taxon>
        <taxon>Bacteroides</taxon>
    </lineage>
</organism>
<evidence type="ECO:0000313" key="1">
    <source>
        <dbReference type="EMBL" id="EXZ44782.1"/>
    </source>
</evidence>
<proteinExistence type="predicted"/>
<reference evidence="1 2" key="1">
    <citation type="submission" date="2014-02" db="EMBL/GenBank/DDBJ databases">
        <authorList>
            <person name="Sears C."/>
            <person name="Carroll K."/>
            <person name="Sack B.R."/>
            <person name="Qadri F."/>
            <person name="Myers L.L."/>
            <person name="Chung G.-T."/>
            <person name="Escheverria P."/>
            <person name="Fraser C.M."/>
            <person name="Sadzewicz L."/>
            <person name="Shefchek K.A."/>
            <person name="Tallon L."/>
            <person name="Das S.P."/>
            <person name="Daugherty S."/>
            <person name="Mongodin E.F."/>
        </authorList>
    </citation>
    <scope>NUCLEOTIDE SEQUENCE [LARGE SCALE GENOMIC DNA]</scope>
    <source>
        <strain evidence="1 2">2-F-2 #4</strain>
    </source>
</reference>
<gene>
    <name evidence="1" type="ORF">M076_2020</name>
</gene>
<evidence type="ECO:0008006" key="3">
    <source>
        <dbReference type="Google" id="ProtNLM"/>
    </source>
</evidence>
<comment type="caution">
    <text evidence="1">The sequence shown here is derived from an EMBL/GenBank/DDBJ whole genome shotgun (WGS) entry which is preliminary data.</text>
</comment>
<dbReference type="EMBL" id="JGDM01000048">
    <property type="protein sequence ID" value="EXZ44782.1"/>
    <property type="molecule type" value="Genomic_DNA"/>
</dbReference>